<feature type="compositionally biased region" description="Polar residues" evidence="13">
    <location>
        <begin position="817"/>
        <end position="830"/>
    </location>
</feature>
<dbReference type="GO" id="GO:0005509">
    <property type="term" value="F:calcium ion binding"/>
    <property type="evidence" value="ECO:0007669"/>
    <property type="project" value="UniProtKB-UniRule"/>
</dbReference>
<sequence>MKDFFPHHTEYLELQHTPGSNNATVRAHKKLDLEDIHGPLFYSVTCVKNGRYVMNQRRLYLKDINDNAPIFQQASYTTLISEAMETNSTIIIVEAVDKDVSPDCSLIKYSLMGTNSDFFQIRQWDGTITLRKALEYKKINRYILTVQATDLEGKHSTVPLIIDVQDYDNMNPHFNHILYMAKISENQKGQLTIAPEEIKAKDGDIGINMEVNYMISKVDPPTYSKIFTICSGTGVLSLIDEVDRENISLLTVEIKAFQQDNHYKTADAVVAVTIQDENDNAPEFEQSAYVVSIPENSPNGTIVHIVRAKDKDEGENAMVDYYLLPDLMFSHFFLIENPNEGKIITTGNLPRSGEILLTILAKDRGCPPLSSTAKLTVNVVDNQLLNQTEISISTTVSENTGAEHLVYTFAGSSGKHMTYKIVAGNEGGHFTLDENNGQLRTLKNLNYEERSFYIITVEAQESLSDISAGLLSENRVKLIIFVEDVNEMPSFVEPLYSTRILNSVSFKFPVIKVEATDPDSGEHGTLRYMLLDPPSNMFSVDEKTGQIFVLSVVGMTGTFSFKAQATDQEGRGLLAQVNVNVTVDSGSVNDAVVVAINQTISVVEQHIMEMKGMLKDMLQWTVYITDLVANTAEKQAKAEPEKVTFMKIVAIDENNQAVPAKEVRGKLKTQQNNIHKEFEKIFGRSVDISVEKSPSRTMSSEMLTIIVLSVLLCCLVVAFSTFFGVTFYRKANLLKQALSDYENQYVDNHGTEGSLSEKNEAEICSKVHLEAQGSIKDEKDPASEGMECTGTSSKVHLDTQGSLKDEEDPTSDGMECTGTSSKVHLDTQGSLKDEEDPTSDGMECTGTSSKVHLDTQGSLKDEEDPTSDGMECTGKKRVISFHNMENQSENMVLEERWAHPDFGTAMSIKANEPEVIEGAACMQEPIVEKPSCMQEENTSMSVTFPLIHT</sequence>
<dbReference type="RefSeq" id="XP_033794893.1">
    <property type="nucleotide sequence ID" value="XM_033939002.1"/>
</dbReference>
<dbReference type="FunFam" id="2.60.40.60:FF:000104">
    <property type="entry name" value="cadherin-23 isoform X1"/>
    <property type="match status" value="1"/>
</dbReference>
<reference evidence="17" key="1">
    <citation type="submission" date="2025-08" db="UniProtKB">
        <authorList>
            <consortium name="RefSeq"/>
        </authorList>
    </citation>
    <scope>IDENTIFICATION</scope>
</reference>
<feature type="transmembrane region" description="Helical" evidence="14">
    <location>
        <begin position="702"/>
        <end position="728"/>
    </location>
</feature>
<dbReference type="PROSITE" id="PS00232">
    <property type="entry name" value="CADHERIN_1"/>
    <property type="match status" value="2"/>
</dbReference>
<feature type="compositionally biased region" description="Polar residues" evidence="13">
    <location>
        <begin position="789"/>
        <end position="802"/>
    </location>
</feature>
<comment type="subcellular location">
    <subcellularLocation>
        <location evidence="1">Membrane</location>
        <topology evidence="1">Single-pass membrane protein</topology>
    </subcellularLocation>
</comment>
<evidence type="ECO:0000256" key="13">
    <source>
        <dbReference type="SAM" id="MobiDB-lite"/>
    </source>
</evidence>
<keyword evidence="7" id="KW-0130">Cell adhesion</keyword>
<evidence type="ECO:0000256" key="2">
    <source>
        <dbReference type="ARBA" id="ARBA00022536"/>
    </source>
</evidence>
<dbReference type="GeneID" id="117357839"/>
<proteinExistence type="predicted"/>
<feature type="region of interest" description="Disordered" evidence="13">
    <location>
        <begin position="774"/>
        <end position="872"/>
    </location>
</feature>
<dbReference type="PROSITE" id="PS50268">
    <property type="entry name" value="CADHERIN_2"/>
    <property type="match status" value="5"/>
</dbReference>
<feature type="domain" description="Cadherin" evidence="15">
    <location>
        <begin position="175"/>
        <end position="284"/>
    </location>
</feature>
<dbReference type="CDD" id="cd11304">
    <property type="entry name" value="Cadherin_repeat"/>
    <property type="match status" value="5"/>
</dbReference>
<keyword evidence="2" id="KW-0245">EGF-like domain</keyword>
<evidence type="ECO:0000256" key="14">
    <source>
        <dbReference type="SAM" id="Phobius"/>
    </source>
</evidence>
<evidence type="ECO:0000256" key="5">
    <source>
        <dbReference type="ARBA" id="ARBA00022737"/>
    </source>
</evidence>
<evidence type="ECO:0000256" key="4">
    <source>
        <dbReference type="ARBA" id="ARBA00022729"/>
    </source>
</evidence>
<evidence type="ECO:0000256" key="11">
    <source>
        <dbReference type="ARBA" id="ARBA00023180"/>
    </source>
</evidence>
<dbReference type="InterPro" id="IPR015919">
    <property type="entry name" value="Cadherin-like_sf"/>
</dbReference>
<keyword evidence="4" id="KW-0732">Signal</keyword>
<dbReference type="InterPro" id="IPR002126">
    <property type="entry name" value="Cadherin-like_dom"/>
</dbReference>
<evidence type="ECO:0000256" key="9">
    <source>
        <dbReference type="ARBA" id="ARBA00023136"/>
    </source>
</evidence>
<dbReference type="SMART" id="SM00112">
    <property type="entry name" value="CA"/>
    <property type="match status" value="5"/>
</dbReference>
<feature type="domain" description="Cadherin" evidence="15">
    <location>
        <begin position="492"/>
        <end position="593"/>
    </location>
</feature>
<dbReference type="InterPro" id="IPR020894">
    <property type="entry name" value="Cadherin_CS"/>
</dbReference>
<dbReference type="PRINTS" id="PR00205">
    <property type="entry name" value="CADHERIN"/>
</dbReference>
<keyword evidence="11" id="KW-0325">Glycoprotein</keyword>
<keyword evidence="10" id="KW-1015">Disulfide bond</keyword>
<dbReference type="InParanoid" id="A0A6P8R4E8"/>
<keyword evidence="16" id="KW-1185">Reference proteome</keyword>
<evidence type="ECO:0000256" key="1">
    <source>
        <dbReference type="ARBA" id="ARBA00004167"/>
    </source>
</evidence>
<name>A0A6P8R4E8_GEOSA</name>
<evidence type="ECO:0000256" key="8">
    <source>
        <dbReference type="ARBA" id="ARBA00022989"/>
    </source>
</evidence>
<dbReference type="GO" id="GO:0005886">
    <property type="term" value="C:plasma membrane"/>
    <property type="evidence" value="ECO:0007669"/>
    <property type="project" value="UniProtKB-SubCell"/>
</dbReference>
<evidence type="ECO:0000256" key="12">
    <source>
        <dbReference type="PROSITE-ProRule" id="PRU00043"/>
    </source>
</evidence>
<evidence type="ECO:0000256" key="3">
    <source>
        <dbReference type="ARBA" id="ARBA00022692"/>
    </source>
</evidence>
<keyword evidence="5" id="KW-0677">Repeat</keyword>
<evidence type="ECO:0000313" key="17">
    <source>
        <dbReference type="RefSeq" id="XP_033794893.1"/>
    </source>
</evidence>
<feature type="domain" description="Cadherin" evidence="15">
    <location>
        <begin position="388"/>
        <end position="491"/>
    </location>
</feature>
<dbReference type="Proteomes" id="UP000515159">
    <property type="component" value="Chromosome 3"/>
</dbReference>
<keyword evidence="6 12" id="KW-0106">Calcium</keyword>
<keyword evidence="3 14" id="KW-0812">Transmembrane</keyword>
<dbReference type="FunFam" id="2.60.40.60:FF:000024">
    <property type="entry name" value="FAT atypical cadherin 3"/>
    <property type="match status" value="1"/>
</dbReference>
<evidence type="ECO:0000256" key="10">
    <source>
        <dbReference type="ARBA" id="ARBA00023157"/>
    </source>
</evidence>
<organism evidence="16 17">
    <name type="scientific">Geotrypetes seraphini</name>
    <name type="common">Gaboon caecilian</name>
    <name type="synonym">Caecilia seraphini</name>
    <dbReference type="NCBI Taxonomy" id="260995"/>
    <lineage>
        <taxon>Eukaryota</taxon>
        <taxon>Metazoa</taxon>
        <taxon>Chordata</taxon>
        <taxon>Craniata</taxon>
        <taxon>Vertebrata</taxon>
        <taxon>Euteleostomi</taxon>
        <taxon>Amphibia</taxon>
        <taxon>Gymnophiona</taxon>
        <taxon>Geotrypetes</taxon>
    </lineage>
</organism>
<evidence type="ECO:0000256" key="6">
    <source>
        <dbReference type="ARBA" id="ARBA00022837"/>
    </source>
</evidence>
<evidence type="ECO:0000313" key="16">
    <source>
        <dbReference type="Proteomes" id="UP000515159"/>
    </source>
</evidence>
<dbReference type="KEGG" id="gsh:117357839"/>
<dbReference type="PANTHER" id="PTHR24026:SF126">
    <property type="entry name" value="PROTOCADHERIN FAT 4"/>
    <property type="match status" value="1"/>
</dbReference>
<feature type="domain" description="Cadherin" evidence="15">
    <location>
        <begin position="72"/>
        <end position="174"/>
    </location>
</feature>
<feature type="domain" description="Cadherin" evidence="15">
    <location>
        <begin position="285"/>
        <end position="381"/>
    </location>
</feature>
<keyword evidence="9 14" id="KW-0472">Membrane</keyword>
<accession>A0A6P8R4E8</accession>
<keyword evidence="8 14" id="KW-1133">Transmembrane helix</keyword>
<dbReference type="AlphaFoldDB" id="A0A6P8R4E8"/>
<dbReference type="Gene3D" id="2.60.40.60">
    <property type="entry name" value="Cadherins"/>
    <property type="match status" value="5"/>
</dbReference>
<dbReference type="Pfam" id="PF00028">
    <property type="entry name" value="Cadherin"/>
    <property type="match status" value="5"/>
</dbReference>
<gene>
    <name evidence="17" type="primary">LOC117357839</name>
</gene>
<dbReference type="GO" id="GO:0007156">
    <property type="term" value="P:homophilic cell adhesion via plasma membrane adhesion molecules"/>
    <property type="evidence" value="ECO:0007669"/>
    <property type="project" value="InterPro"/>
</dbReference>
<dbReference type="SUPFAM" id="SSF49313">
    <property type="entry name" value="Cadherin-like"/>
    <property type="match status" value="5"/>
</dbReference>
<dbReference type="PANTHER" id="PTHR24026">
    <property type="entry name" value="FAT ATYPICAL CADHERIN-RELATED"/>
    <property type="match status" value="1"/>
</dbReference>
<dbReference type="OrthoDB" id="6252479at2759"/>
<protein>
    <submittedName>
        <fullName evidence="17">Protocadherin Fat 3-like</fullName>
    </submittedName>
</protein>
<evidence type="ECO:0000256" key="7">
    <source>
        <dbReference type="ARBA" id="ARBA00022889"/>
    </source>
</evidence>
<feature type="compositionally biased region" description="Polar residues" evidence="13">
    <location>
        <begin position="845"/>
        <end position="858"/>
    </location>
</feature>
<evidence type="ECO:0000259" key="15">
    <source>
        <dbReference type="PROSITE" id="PS50268"/>
    </source>
</evidence>